<proteinExistence type="predicted"/>
<reference evidence="2" key="1">
    <citation type="submission" date="2014-01" db="EMBL/GenBank/DDBJ databases">
        <title>The Genome Sequence of Anopheles melas CM1001059_A (V2).</title>
        <authorList>
            <consortium name="The Broad Institute Genomics Platform"/>
            <person name="Neafsey D.E."/>
            <person name="Besansky N."/>
            <person name="Howell P."/>
            <person name="Walton C."/>
            <person name="Young S.K."/>
            <person name="Zeng Q."/>
            <person name="Gargeya S."/>
            <person name="Fitzgerald M."/>
            <person name="Haas B."/>
            <person name="Abouelleil A."/>
            <person name="Allen A.W."/>
            <person name="Alvarado L."/>
            <person name="Arachchi H.M."/>
            <person name="Berlin A.M."/>
            <person name="Chapman S.B."/>
            <person name="Gainer-Dewar J."/>
            <person name="Goldberg J."/>
            <person name="Griggs A."/>
            <person name="Gujja S."/>
            <person name="Hansen M."/>
            <person name="Howarth C."/>
            <person name="Imamovic A."/>
            <person name="Ireland A."/>
            <person name="Larimer J."/>
            <person name="McCowan C."/>
            <person name="Murphy C."/>
            <person name="Pearson M."/>
            <person name="Poon T.W."/>
            <person name="Priest M."/>
            <person name="Roberts A."/>
            <person name="Saif S."/>
            <person name="Shea T."/>
            <person name="Sisk P."/>
            <person name="Sykes S."/>
            <person name="Wortman J."/>
            <person name="Nusbaum C."/>
            <person name="Birren B."/>
        </authorList>
    </citation>
    <scope>NUCLEOTIDE SEQUENCE [LARGE SCALE GENOMIC DNA]</scope>
    <source>
        <strain evidence="2">CM1001059</strain>
    </source>
</reference>
<dbReference type="EnsemblMetazoa" id="AMEC016482-RA">
    <property type="protein sequence ID" value="AMEC016482-PA"/>
    <property type="gene ID" value="AMEC016482"/>
</dbReference>
<reference evidence="1" key="2">
    <citation type="submission" date="2020-05" db="UniProtKB">
        <authorList>
            <consortium name="EnsemblMetazoa"/>
        </authorList>
    </citation>
    <scope>IDENTIFICATION</scope>
    <source>
        <strain evidence="1">CM1001059</strain>
    </source>
</reference>
<dbReference type="Proteomes" id="UP000075902">
    <property type="component" value="Unassembled WGS sequence"/>
</dbReference>
<organism evidence="1 2">
    <name type="scientific">Anopheles melas</name>
    <dbReference type="NCBI Taxonomy" id="34690"/>
    <lineage>
        <taxon>Eukaryota</taxon>
        <taxon>Metazoa</taxon>
        <taxon>Ecdysozoa</taxon>
        <taxon>Arthropoda</taxon>
        <taxon>Hexapoda</taxon>
        <taxon>Insecta</taxon>
        <taxon>Pterygota</taxon>
        <taxon>Neoptera</taxon>
        <taxon>Endopterygota</taxon>
        <taxon>Diptera</taxon>
        <taxon>Nematocera</taxon>
        <taxon>Culicoidea</taxon>
        <taxon>Culicidae</taxon>
        <taxon>Anophelinae</taxon>
        <taxon>Anopheles</taxon>
    </lineage>
</organism>
<keyword evidence="2" id="KW-1185">Reference proteome</keyword>
<accession>A0A182U9P5</accession>
<protein>
    <submittedName>
        <fullName evidence="1">Uncharacterized protein</fullName>
    </submittedName>
</protein>
<dbReference type="AlphaFoldDB" id="A0A182U9P5"/>
<name>A0A182U9P5_9DIPT</name>
<sequence length="99" mass="11226">MTQYRRWQMVDKARLRTVKTCRGMCGSSLPPSCCSARVHRHSTPSALPTSTRTSRRRCLPCIWAFTTRWRWLDRLPAMSSVASCCSSTPICSSSMLPLD</sequence>
<dbReference type="VEuPathDB" id="VectorBase:AMEC016482"/>
<evidence type="ECO:0000313" key="1">
    <source>
        <dbReference type="EnsemblMetazoa" id="AMEC016482-PA"/>
    </source>
</evidence>
<evidence type="ECO:0000313" key="2">
    <source>
        <dbReference type="Proteomes" id="UP000075902"/>
    </source>
</evidence>